<dbReference type="AlphaFoldDB" id="A0A1X9MAQ4"/>
<dbReference type="Proteomes" id="UP000193006">
    <property type="component" value="Chromosome"/>
</dbReference>
<sequence>MGIVVAHLEERYGTLPMKGLEELSGDVMENTVSKVKKAVRTNILTIKSYTKLLLTRLMPS</sequence>
<dbReference type="EMBL" id="CP020814">
    <property type="protein sequence ID" value="ARK29670.1"/>
    <property type="molecule type" value="Genomic_DNA"/>
</dbReference>
<reference evidence="1 2" key="1">
    <citation type="submission" date="2017-04" db="EMBL/GenBank/DDBJ databases">
        <title>Bacillus krulwichiae AM31D Genome sequencing and assembly.</title>
        <authorList>
            <person name="Krulwich T.A."/>
            <person name="Anastor L."/>
            <person name="Ehrlich R."/>
            <person name="Ehrlich G.D."/>
            <person name="Janto B."/>
        </authorList>
    </citation>
    <scope>NUCLEOTIDE SEQUENCE [LARGE SCALE GENOMIC DNA]</scope>
    <source>
        <strain evidence="1 2">AM31D</strain>
    </source>
</reference>
<protein>
    <submittedName>
        <fullName evidence="1">Uncharacterized protein</fullName>
    </submittedName>
</protein>
<proteinExistence type="predicted"/>
<dbReference type="KEGG" id="bkw:BkAM31D_07245"/>
<organism evidence="1 2">
    <name type="scientific">Halalkalibacter krulwichiae</name>
    <dbReference type="NCBI Taxonomy" id="199441"/>
    <lineage>
        <taxon>Bacteria</taxon>
        <taxon>Bacillati</taxon>
        <taxon>Bacillota</taxon>
        <taxon>Bacilli</taxon>
        <taxon>Bacillales</taxon>
        <taxon>Bacillaceae</taxon>
        <taxon>Halalkalibacter</taxon>
    </lineage>
</organism>
<accession>A0A1X9MAQ4</accession>
<name>A0A1X9MAQ4_9BACI</name>
<evidence type="ECO:0000313" key="2">
    <source>
        <dbReference type="Proteomes" id="UP000193006"/>
    </source>
</evidence>
<evidence type="ECO:0000313" key="1">
    <source>
        <dbReference type="EMBL" id="ARK29670.1"/>
    </source>
</evidence>
<gene>
    <name evidence="1" type="ORF">BkAM31D_07245</name>
</gene>
<keyword evidence="2" id="KW-1185">Reference proteome</keyword>